<evidence type="ECO:0000259" key="1">
    <source>
        <dbReference type="SMART" id="SM00382"/>
    </source>
</evidence>
<dbReference type="SUPFAM" id="SSF52540">
    <property type="entry name" value="P-loop containing nucleoside triphosphate hydrolases"/>
    <property type="match status" value="2"/>
</dbReference>
<dbReference type="InterPro" id="IPR011704">
    <property type="entry name" value="ATPase_dyneun-rel_AAA"/>
</dbReference>
<dbReference type="GO" id="GO:0005524">
    <property type="term" value="F:ATP binding"/>
    <property type="evidence" value="ECO:0007669"/>
    <property type="project" value="InterPro"/>
</dbReference>
<dbReference type="InterPro" id="IPR052934">
    <property type="entry name" value="Methyl-DNA_Rec/Restrict_Enz"/>
</dbReference>
<evidence type="ECO:0000313" key="2">
    <source>
        <dbReference type="EMBL" id="PGH80836.1"/>
    </source>
</evidence>
<keyword evidence="2" id="KW-0255">Endonuclease</keyword>
<dbReference type="EMBL" id="NUFN01000032">
    <property type="protein sequence ID" value="PGH80836.1"/>
    <property type="molecule type" value="Genomic_DNA"/>
</dbReference>
<feature type="domain" description="AAA+ ATPase" evidence="1">
    <location>
        <begin position="207"/>
        <end position="438"/>
    </location>
</feature>
<dbReference type="SMART" id="SM00382">
    <property type="entry name" value="AAA"/>
    <property type="match status" value="1"/>
</dbReference>
<evidence type="ECO:0000313" key="3">
    <source>
        <dbReference type="Proteomes" id="UP000222944"/>
    </source>
</evidence>
<dbReference type="PANTHER" id="PTHR37291:SF1">
    <property type="entry name" value="TYPE IV METHYL-DIRECTED RESTRICTION ENZYME ECOKMCRB SUBUNIT"/>
    <property type="match status" value="1"/>
</dbReference>
<gene>
    <name evidence="2" type="ORF">CN899_22010</name>
</gene>
<dbReference type="AlphaFoldDB" id="A0A9X7GHK2"/>
<protein>
    <submittedName>
        <fullName evidence="2">Restriction endonuclease</fullName>
    </submittedName>
</protein>
<dbReference type="InterPro" id="IPR003593">
    <property type="entry name" value="AAA+_ATPase"/>
</dbReference>
<dbReference type="GO" id="GO:0016887">
    <property type="term" value="F:ATP hydrolysis activity"/>
    <property type="evidence" value="ECO:0007669"/>
    <property type="project" value="InterPro"/>
</dbReference>
<dbReference type="InterPro" id="IPR027417">
    <property type="entry name" value="P-loop_NTPase"/>
</dbReference>
<organism evidence="2 3">
    <name type="scientific">Bacillus thuringiensis</name>
    <dbReference type="NCBI Taxonomy" id="1428"/>
    <lineage>
        <taxon>Bacteria</taxon>
        <taxon>Bacillati</taxon>
        <taxon>Bacillota</taxon>
        <taxon>Bacilli</taxon>
        <taxon>Bacillales</taxon>
        <taxon>Bacillaceae</taxon>
        <taxon>Bacillus</taxon>
        <taxon>Bacillus cereus group</taxon>
    </lineage>
</organism>
<dbReference type="PANTHER" id="PTHR37291">
    <property type="entry name" value="5-METHYLCYTOSINE-SPECIFIC RESTRICTION ENZYME B"/>
    <property type="match status" value="1"/>
</dbReference>
<keyword evidence="2" id="KW-0378">Hydrolase</keyword>
<sequence>MVERINTEENGFLKINQILGKIELDFYEGYEFIKNKGHLLPIRVIEESHYDREFTDFITFYEIRDINQFSKFTELKGFNELKNEEITKWYIKFDFFGLENTKFNENEIQIKFEYIISESMKKLILENMNLVQKDQYILGEFISKNNERTEVSRVIGKVKEINIDGELILTLDKISQENKKYEYPATIDIAVYEGNKLINLVNKKLRKNKNIIFYGPPGTGKTYNIANEILKIITPSVIMNKEIERYKLNNVIKKFQAEDRVKFCTFHQSYGYEEFIEGLRSDGNGNFIVEDGVLKEIAIEAMFEGLVYECKEDILKNKNHLSVEELKEKKKEEVMKYINKGSKFDFFNCPQYVIVIDEINRGNISRIFGELITLLEEDKRLGQENEMILKLPYSKEEFALPPNLHLIGTMNTSDKSIAPIDIALRRRFKFVEMMPKEDILPNIDGIDLYKMLKKLNDRIEYLYDRDHKIGHAYFINLSTLNEIIETFKNKIIPLLQEYFYEDFYKVGLILGGIGTSKDDKYIVYKKEGNPEDLFDGVIDGDFPIVEKYYIKYEIGFQEILNIYA</sequence>
<reference evidence="2 3" key="1">
    <citation type="submission" date="2017-09" db="EMBL/GenBank/DDBJ databases">
        <title>Large-scale bioinformatics analysis of Bacillus genomes uncovers conserved roles of natural products in bacterial physiology.</title>
        <authorList>
            <consortium name="Agbiome Team Llc"/>
            <person name="Bleich R.M."/>
            <person name="Grubbs K.J."/>
            <person name="Santa Maria K.C."/>
            <person name="Allen S.E."/>
            <person name="Farag S."/>
            <person name="Shank E.A."/>
            <person name="Bowers A."/>
        </authorList>
    </citation>
    <scope>NUCLEOTIDE SEQUENCE [LARGE SCALE GENOMIC DNA]</scope>
    <source>
        <strain evidence="2 3">AFS058004</strain>
    </source>
</reference>
<accession>A0A9X7GHK2</accession>
<comment type="caution">
    <text evidence="2">The sequence shown here is derived from an EMBL/GenBank/DDBJ whole genome shotgun (WGS) entry which is preliminary data.</text>
</comment>
<proteinExistence type="predicted"/>
<dbReference type="Proteomes" id="UP000222944">
    <property type="component" value="Unassembled WGS sequence"/>
</dbReference>
<dbReference type="GO" id="GO:0004519">
    <property type="term" value="F:endonuclease activity"/>
    <property type="evidence" value="ECO:0007669"/>
    <property type="project" value="UniProtKB-KW"/>
</dbReference>
<dbReference type="Gene3D" id="3.40.50.300">
    <property type="entry name" value="P-loop containing nucleotide triphosphate hydrolases"/>
    <property type="match status" value="1"/>
</dbReference>
<dbReference type="Pfam" id="PF07728">
    <property type="entry name" value="AAA_5"/>
    <property type="match status" value="1"/>
</dbReference>
<keyword evidence="2" id="KW-0540">Nuclease</keyword>
<name>A0A9X7GHK2_BACTU</name>